<dbReference type="Proteomes" id="UP001590950">
    <property type="component" value="Unassembled WGS sequence"/>
</dbReference>
<feature type="compositionally biased region" description="Basic and acidic residues" evidence="1">
    <location>
        <begin position="229"/>
        <end position="242"/>
    </location>
</feature>
<evidence type="ECO:0000256" key="1">
    <source>
        <dbReference type="SAM" id="MobiDB-lite"/>
    </source>
</evidence>
<evidence type="ECO:0000313" key="2">
    <source>
        <dbReference type="EMBL" id="KAL2046937.1"/>
    </source>
</evidence>
<dbReference type="EMBL" id="JBEFKJ010000003">
    <property type="protein sequence ID" value="KAL2046937.1"/>
    <property type="molecule type" value="Genomic_DNA"/>
</dbReference>
<feature type="compositionally biased region" description="Pro residues" evidence="1">
    <location>
        <begin position="120"/>
        <end position="130"/>
    </location>
</feature>
<gene>
    <name evidence="2" type="ORF">N7G274_000955</name>
</gene>
<name>A0ABR4AQ91_9LECA</name>
<keyword evidence="3" id="KW-1185">Reference proteome</keyword>
<organism evidence="2 3">
    <name type="scientific">Stereocaulon virgatum</name>
    <dbReference type="NCBI Taxonomy" id="373712"/>
    <lineage>
        <taxon>Eukaryota</taxon>
        <taxon>Fungi</taxon>
        <taxon>Dikarya</taxon>
        <taxon>Ascomycota</taxon>
        <taxon>Pezizomycotina</taxon>
        <taxon>Lecanoromycetes</taxon>
        <taxon>OSLEUM clade</taxon>
        <taxon>Lecanoromycetidae</taxon>
        <taxon>Lecanorales</taxon>
        <taxon>Lecanorineae</taxon>
        <taxon>Stereocaulaceae</taxon>
        <taxon>Stereocaulon</taxon>
    </lineage>
</organism>
<reference evidence="2 3" key="1">
    <citation type="submission" date="2024-09" db="EMBL/GenBank/DDBJ databases">
        <title>Rethinking Asexuality: The Enigmatic Case of Functional Sexual Genes in Lepraria (Stereocaulaceae).</title>
        <authorList>
            <person name="Doellman M."/>
            <person name="Sun Y."/>
            <person name="Barcenas-Pena A."/>
            <person name="Lumbsch H.T."/>
            <person name="Grewe F."/>
        </authorList>
    </citation>
    <scope>NUCLEOTIDE SEQUENCE [LARGE SCALE GENOMIC DNA]</scope>
    <source>
        <strain evidence="2 3">Mercado 3170</strain>
    </source>
</reference>
<comment type="caution">
    <text evidence="2">The sequence shown here is derived from an EMBL/GenBank/DDBJ whole genome shotgun (WGS) entry which is preliminary data.</text>
</comment>
<evidence type="ECO:0000313" key="3">
    <source>
        <dbReference type="Proteomes" id="UP001590950"/>
    </source>
</evidence>
<feature type="compositionally biased region" description="Polar residues" evidence="1">
    <location>
        <begin position="146"/>
        <end position="161"/>
    </location>
</feature>
<feature type="compositionally biased region" description="Pro residues" evidence="1">
    <location>
        <begin position="177"/>
        <end position="197"/>
    </location>
</feature>
<accession>A0ABR4AQ91</accession>
<sequence length="293" mass="30728">MASLSLDSLPHPQPYPSAVGPAERRSIAQNRSAPTVSSTHSDSVAVAPNVSPNARLQNHDLTECIDLTASEPAECLAPLSEPAIGFGDTQVFMKDDSDGPFLSIEEVLYGAQSSISDPPAATPTTPPSSPPTASDSDARYDPLTPSFLNFTTERILQPRTSTLHEKIDHPTSGPTLIPSPPISPPPPLPPPPPPPLAQPIDTDLPSISEKQAKPGGGAFEEIGSSTSSSEKEKADVDGDRTARGVGGVRASSKRPADIADLDVGVQDIPRSEKARRLGESVDRFASLIVIHHG</sequence>
<feature type="compositionally biased region" description="Polar residues" evidence="1">
    <location>
        <begin position="27"/>
        <end position="42"/>
    </location>
</feature>
<proteinExistence type="predicted"/>
<feature type="region of interest" description="Disordered" evidence="1">
    <location>
        <begin position="1"/>
        <end position="56"/>
    </location>
</feature>
<feature type="region of interest" description="Disordered" evidence="1">
    <location>
        <begin position="110"/>
        <end position="276"/>
    </location>
</feature>
<protein>
    <submittedName>
        <fullName evidence="2">Uncharacterized protein</fullName>
    </submittedName>
</protein>